<dbReference type="EC" id="1.3.1.72" evidence="2"/>
<evidence type="ECO:0000256" key="3">
    <source>
        <dbReference type="ARBA" id="ARBA00022692"/>
    </source>
</evidence>
<evidence type="ECO:0000313" key="8">
    <source>
        <dbReference type="Proteomes" id="UP000799302"/>
    </source>
</evidence>
<organism evidence="7 8">
    <name type="scientific">Microthyrium microscopicum</name>
    <dbReference type="NCBI Taxonomy" id="703497"/>
    <lineage>
        <taxon>Eukaryota</taxon>
        <taxon>Fungi</taxon>
        <taxon>Dikarya</taxon>
        <taxon>Ascomycota</taxon>
        <taxon>Pezizomycotina</taxon>
        <taxon>Dothideomycetes</taxon>
        <taxon>Dothideomycetes incertae sedis</taxon>
        <taxon>Microthyriales</taxon>
        <taxon>Microthyriaceae</taxon>
        <taxon>Microthyrium</taxon>
    </lineage>
</organism>
<evidence type="ECO:0000259" key="6">
    <source>
        <dbReference type="PROSITE" id="PS51387"/>
    </source>
</evidence>
<dbReference type="PANTHER" id="PTHR10801">
    <property type="entry name" value="24-DEHYDROCHOLESTEROL REDUCTASE"/>
    <property type="match status" value="1"/>
</dbReference>
<dbReference type="FunFam" id="3.30.465.10:FF:000031">
    <property type="entry name" value="FAD binding domain protein"/>
    <property type="match status" value="1"/>
</dbReference>
<dbReference type="InterPro" id="IPR016169">
    <property type="entry name" value="FAD-bd_PCMH_sub2"/>
</dbReference>
<dbReference type="GO" id="GO:0071949">
    <property type="term" value="F:FAD binding"/>
    <property type="evidence" value="ECO:0007669"/>
    <property type="project" value="InterPro"/>
</dbReference>
<dbReference type="AlphaFoldDB" id="A0A6A6U0Q7"/>
<evidence type="ECO:0000256" key="4">
    <source>
        <dbReference type="ARBA" id="ARBA00022989"/>
    </source>
</evidence>
<proteinExistence type="predicted"/>
<dbReference type="GO" id="GO:0005737">
    <property type="term" value="C:cytoplasm"/>
    <property type="evidence" value="ECO:0007669"/>
    <property type="project" value="TreeGrafter"/>
</dbReference>
<dbReference type="SUPFAM" id="SSF56176">
    <property type="entry name" value="FAD-binding/transporter-associated domain-like"/>
    <property type="match status" value="1"/>
</dbReference>
<evidence type="ECO:0000313" key="7">
    <source>
        <dbReference type="EMBL" id="KAF2664514.1"/>
    </source>
</evidence>
<dbReference type="Pfam" id="PF01565">
    <property type="entry name" value="FAD_binding_4"/>
    <property type="match status" value="1"/>
</dbReference>
<dbReference type="InterPro" id="IPR006094">
    <property type="entry name" value="Oxid_FAD_bind_N"/>
</dbReference>
<comment type="subcellular location">
    <subcellularLocation>
        <location evidence="1">Membrane</location>
        <topology evidence="1">Single-pass membrane protein</topology>
    </subcellularLocation>
</comment>
<sequence length="515" mass="58140">MQRHTTIVADISAKVRASYDKKTPFRISHGSTNSTRHSLAKRPNVIDTGPLCNVLSIDKARRTALVEPNVPMDKLVAATLPYGLVPPVVMEFPGITAGGGYAGTAGESSSFKHGFFDRTINYVEMVLGNGDIVKASPTERVDLFDGAAGALGTLGVTTLLELQLQEAKPFVSTTYHPVTSVQSALSNLQSMTEDSSIDFLDAIMFSPTHGAIITGSLSTTADSPKVSFSRPWDPWFYLHVQQHTQPASTSQSSSQLVNFSVPLPSYLFRYDRGGFWVGASAFKYMFFPFTRLTRWFLDDFLHTRMLYRALHASAQSQRYIIQDLAMPYSSAESFIDWTGKELGVWPLWLCPLKQGVRSGTFHPHTEAKGHGEEEEQLINVGVWGFGPLNREEFVRQNRALEKKLKEGRGMKWFYAQAYYSEEEFWTMYNKPWYETLRTKYHATHLPSVWDKIRVDVAGETKEAQTSWKMWALRIWPLAGVWGIIRAMQSGDWRIPKRLKLDDIKPVEDGKMVKKD</sequence>
<dbReference type="Gene3D" id="3.30.465.10">
    <property type="match status" value="1"/>
</dbReference>
<dbReference type="GO" id="GO:0000246">
    <property type="term" value="F:Delta24(24-1) sterol reductase activity"/>
    <property type="evidence" value="ECO:0007669"/>
    <property type="project" value="TreeGrafter"/>
</dbReference>
<dbReference type="InterPro" id="IPR040165">
    <property type="entry name" value="Diminuto-like"/>
</dbReference>
<keyword evidence="5" id="KW-0472">Membrane</keyword>
<accession>A0A6A6U0Q7</accession>
<dbReference type="GO" id="GO:0050614">
    <property type="term" value="F:Delta24-sterol reductase activity"/>
    <property type="evidence" value="ECO:0007669"/>
    <property type="project" value="UniProtKB-EC"/>
</dbReference>
<dbReference type="Proteomes" id="UP000799302">
    <property type="component" value="Unassembled WGS sequence"/>
</dbReference>
<dbReference type="InterPro" id="IPR036318">
    <property type="entry name" value="FAD-bd_PCMH-like_sf"/>
</dbReference>
<keyword evidence="3" id="KW-0812">Transmembrane</keyword>
<dbReference type="EMBL" id="MU004242">
    <property type="protein sequence ID" value="KAF2664514.1"/>
    <property type="molecule type" value="Genomic_DNA"/>
</dbReference>
<gene>
    <name evidence="7" type="ORF">BT63DRAFT_91102</name>
</gene>
<evidence type="ECO:0000256" key="2">
    <source>
        <dbReference type="ARBA" id="ARBA00012405"/>
    </source>
</evidence>
<evidence type="ECO:0000256" key="5">
    <source>
        <dbReference type="ARBA" id="ARBA00023136"/>
    </source>
</evidence>
<dbReference type="OrthoDB" id="415825at2759"/>
<protein>
    <recommendedName>
        <fullName evidence="2">Delta(24)-sterol reductase</fullName>
        <ecNumber evidence="2">1.3.1.72</ecNumber>
    </recommendedName>
</protein>
<dbReference type="InterPro" id="IPR016166">
    <property type="entry name" value="FAD-bd_PCMH"/>
</dbReference>
<dbReference type="PANTHER" id="PTHR10801:SF10">
    <property type="entry name" value="FAD BINDING DOMAIN PROTEIN (AFU_ORTHOLOGUE AFUA_6G14300)"/>
    <property type="match status" value="1"/>
</dbReference>
<dbReference type="PROSITE" id="PS51387">
    <property type="entry name" value="FAD_PCMH"/>
    <property type="match status" value="1"/>
</dbReference>
<name>A0A6A6U0Q7_9PEZI</name>
<reference evidence="7" key="1">
    <citation type="journal article" date="2020" name="Stud. Mycol.">
        <title>101 Dothideomycetes genomes: a test case for predicting lifestyles and emergence of pathogens.</title>
        <authorList>
            <person name="Haridas S."/>
            <person name="Albert R."/>
            <person name="Binder M."/>
            <person name="Bloem J."/>
            <person name="Labutti K."/>
            <person name="Salamov A."/>
            <person name="Andreopoulos B."/>
            <person name="Baker S."/>
            <person name="Barry K."/>
            <person name="Bills G."/>
            <person name="Bluhm B."/>
            <person name="Cannon C."/>
            <person name="Castanera R."/>
            <person name="Culley D."/>
            <person name="Daum C."/>
            <person name="Ezra D."/>
            <person name="Gonzalez J."/>
            <person name="Henrissat B."/>
            <person name="Kuo A."/>
            <person name="Liang C."/>
            <person name="Lipzen A."/>
            <person name="Lutzoni F."/>
            <person name="Magnuson J."/>
            <person name="Mondo S."/>
            <person name="Nolan M."/>
            <person name="Ohm R."/>
            <person name="Pangilinan J."/>
            <person name="Park H.-J."/>
            <person name="Ramirez L."/>
            <person name="Alfaro M."/>
            <person name="Sun H."/>
            <person name="Tritt A."/>
            <person name="Yoshinaga Y."/>
            <person name="Zwiers L.-H."/>
            <person name="Turgeon B."/>
            <person name="Goodwin S."/>
            <person name="Spatafora J."/>
            <person name="Crous P."/>
            <person name="Grigoriev I."/>
        </authorList>
    </citation>
    <scope>NUCLEOTIDE SEQUENCE</scope>
    <source>
        <strain evidence="7">CBS 115976</strain>
    </source>
</reference>
<feature type="domain" description="FAD-binding PCMH-type" evidence="6">
    <location>
        <begin position="1"/>
        <end position="167"/>
    </location>
</feature>
<dbReference type="GO" id="GO:0008202">
    <property type="term" value="P:steroid metabolic process"/>
    <property type="evidence" value="ECO:0007669"/>
    <property type="project" value="TreeGrafter"/>
</dbReference>
<dbReference type="GO" id="GO:0016020">
    <property type="term" value="C:membrane"/>
    <property type="evidence" value="ECO:0007669"/>
    <property type="project" value="UniProtKB-SubCell"/>
</dbReference>
<evidence type="ECO:0000256" key="1">
    <source>
        <dbReference type="ARBA" id="ARBA00004167"/>
    </source>
</evidence>
<keyword evidence="8" id="KW-1185">Reference proteome</keyword>
<keyword evidence="4" id="KW-1133">Transmembrane helix</keyword>